<reference evidence="1" key="1">
    <citation type="journal article" date="2021" name="Mol. Ecol. Resour.">
        <title>Phylogenomic analyses of the genus Drosophila reveals genomic signals of climate adaptation.</title>
        <authorList>
            <person name="Li F."/>
            <person name="Rane R.V."/>
            <person name="Luria V."/>
            <person name="Xiong Z."/>
            <person name="Chen J."/>
            <person name="Li Z."/>
            <person name="Catullo R.A."/>
            <person name="Griffin P.C."/>
            <person name="Schiffer M."/>
            <person name="Pearce S."/>
            <person name="Lee S.F."/>
            <person name="McElroy K."/>
            <person name="Stocker A."/>
            <person name="Shirriffs J."/>
            <person name="Cockerell F."/>
            <person name="Coppin C."/>
            <person name="Sgro C.M."/>
            <person name="Karger A."/>
            <person name="Cain J.W."/>
            <person name="Weber J.A."/>
            <person name="Santpere G."/>
            <person name="Kirschner M.W."/>
            <person name="Hoffmann A.A."/>
            <person name="Oakeshott J.G."/>
            <person name="Zhang G."/>
        </authorList>
    </citation>
    <scope>NUCLEOTIDE SEQUENCE</scope>
    <source>
        <strain evidence="1">BGI-SZ-2011g</strain>
    </source>
</reference>
<dbReference type="AlphaFoldDB" id="A0AAD4JX86"/>
<evidence type="ECO:0000313" key="1">
    <source>
        <dbReference type="EMBL" id="KAH8366104.1"/>
    </source>
</evidence>
<evidence type="ECO:0000313" key="2">
    <source>
        <dbReference type="Proteomes" id="UP001200034"/>
    </source>
</evidence>
<gene>
    <name evidence="1" type="ORF">KR093_009027</name>
</gene>
<feature type="non-terminal residue" evidence="1">
    <location>
        <position position="1"/>
    </location>
</feature>
<accession>A0AAD4JX86</accession>
<proteinExistence type="predicted"/>
<dbReference type="Proteomes" id="UP001200034">
    <property type="component" value="Unassembled WGS sequence"/>
</dbReference>
<keyword evidence="2" id="KW-1185">Reference proteome</keyword>
<name>A0AAD4JX86_9MUSC</name>
<protein>
    <submittedName>
        <fullName evidence="1">Uncharacterized protein</fullName>
    </submittedName>
</protein>
<sequence length="341" mass="39814">AKMKRNLLDFYEPVAKRTRLQLRQSRAIMMRLTDLPSGPMRLIFSKLDVRSRHLLADASPELNAEHIEYMLHEYKSLLHYQFNVKTREPNNISSTMELNIITHNACNYYVSAGHLQSLARTVSDLFTNKYDRVNIWSMQRFLHNFYTHLERESVPEDWPCNAADRMRLHHLRLLNMVTLLNLFRQFREFHLIESRMNLMHWQLHIEIWGIHIAGSNTNWLTQDPSEVDKLNDLSTLVAELLVYDMSDMANSHTITIGDMAYNLGITRRPLTRRTRLELKFVILAPVTVRNLLEDVMAGIVPTSKALNCAPFDAFSIQLDLKSYSSQHTAGKLWQICMLSLF</sequence>
<organism evidence="1 2">
    <name type="scientific">Drosophila rubida</name>
    <dbReference type="NCBI Taxonomy" id="30044"/>
    <lineage>
        <taxon>Eukaryota</taxon>
        <taxon>Metazoa</taxon>
        <taxon>Ecdysozoa</taxon>
        <taxon>Arthropoda</taxon>
        <taxon>Hexapoda</taxon>
        <taxon>Insecta</taxon>
        <taxon>Pterygota</taxon>
        <taxon>Neoptera</taxon>
        <taxon>Endopterygota</taxon>
        <taxon>Diptera</taxon>
        <taxon>Brachycera</taxon>
        <taxon>Muscomorpha</taxon>
        <taxon>Ephydroidea</taxon>
        <taxon>Drosophilidae</taxon>
        <taxon>Drosophila</taxon>
    </lineage>
</organism>
<comment type="caution">
    <text evidence="1">The sequence shown here is derived from an EMBL/GenBank/DDBJ whole genome shotgun (WGS) entry which is preliminary data.</text>
</comment>
<dbReference type="EMBL" id="JAJJHW010002774">
    <property type="protein sequence ID" value="KAH8366104.1"/>
    <property type="molecule type" value="Genomic_DNA"/>
</dbReference>